<dbReference type="Pfam" id="PF04357">
    <property type="entry name" value="TamB"/>
    <property type="match status" value="2"/>
</dbReference>
<comment type="subcellular location">
    <subcellularLocation>
        <location evidence="1">Membrane</location>
        <topology evidence="1">Single-pass membrane protein</topology>
    </subcellularLocation>
</comment>
<accession>A0A239J631</accession>
<organism evidence="7 8">
    <name type="scientific">Pontibacter ummariensis</name>
    <dbReference type="NCBI Taxonomy" id="1610492"/>
    <lineage>
        <taxon>Bacteria</taxon>
        <taxon>Pseudomonadati</taxon>
        <taxon>Bacteroidota</taxon>
        <taxon>Cytophagia</taxon>
        <taxon>Cytophagales</taxon>
        <taxon>Hymenobacteraceae</taxon>
        <taxon>Pontibacter</taxon>
    </lineage>
</organism>
<evidence type="ECO:0000259" key="6">
    <source>
        <dbReference type="Pfam" id="PF05170"/>
    </source>
</evidence>
<reference evidence="8" key="1">
    <citation type="submission" date="2017-06" db="EMBL/GenBank/DDBJ databases">
        <authorList>
            <person name="Varghese N."/>
            <person name="Submissions S."/>
        </authorList>
    </citation>
    <scope>NUCLEOTIDE SEQUENCE [LARGE SCALE GENOMIC DNA]</scope>
    <source>
        <strain evidence="8">NKM1</strain>
    </source>
</reference>
<proteinExistence type="predicted"/>
<dbReference type="OrthoDB" id="9811276at2"/>
<evidence type="ECO:0000256" key="1">
    <source>
        <dbReference type="ARBA" id="ARBA00004167"/>
    </source>
</evidence>
<evidence type="ECO:0000256" key="2">
    <source>
        <dbReference type="ARBA" id="ARBA00022692"/>
    </source>
</evidence>
<dbReference type="PANTHER" id="PTHR36985:SF1">
    <property type="entry name" value="TRANSLOCATION AND ASSEMBLY MODULE SUBUNIT TAMB"/>
    <property type="match status" value="1"/>
</dbReference>
<dbReference type="Proteomes" id="UP000198432">
    <property type="component" value="Unassembled WGS sequence"/>
</dbReference>
<keyword evidence="3" id="KW-1133">Transmembrane helix</keyword>
<dbReference type="InterPro" id="IPR007452">
    <property type="entry name" value="TamB_C"/>
</dbReference>
<dbReference type="GO" id="GO:0005886">
    <property type="term" value="C:plasma membrane"/>
    <property type="evidence" value="ECO:0007669"/>
    <property type="project" value="InterPro"/>
</dbReference>
<dbReference type="Pfam" id="PF05170">
    <property type="entry name" value="AsmA"/>
    <property type="match status" value="1"/>
</dbReference>
<evidence type="ECO:0000313" key="8">
    <source>
        <dbReference type="Proteomes" id="UP000198432"/>
    </source>
</evidence>
<feature type="domain" description="Translocation and assembly module TamB C-terminal" evidence="5">
    <location>
        <begin position="1161"/>
        <end position="1616"/>
    </location>
</feature>
<keyword evidence="4" id="KW-0472">Membrane</keyword>
<gene>
    <name evidence="7" type="ORF">SAMN06296052_12065</name>
</gene>
<protein>
    <submittedName>
        <fullName evidence="7">Uncharacterized protein</fullName>
    </submittedName>
</protein>
<name>A0A239J631_9BACT</name>
<dbReference type="EMBL" id="FZOQ01000020">
    <property type="protein sequence ID" value="SNT01285.1"/>
    <property type="molecule type" value="Genomic_DNA"/>
</dbReference>
<dbReference type="GO" id="GO:0009306">
    <property type="term" value="P:protein secretion"/>
    <property type="evidence" value="ECO:0007669"/>
    <property type="project" value="InterPro"/>
</dbReference>
<evidence type="ECO:0000256" key="3">
    <source>
        <dbReference type="ARBA" id="ARBA00022989"/>
    </source>
</evidence>
<keyword evidence="8" id="KW-1185">Reference proteome</keyword>
<feature type="domain" description="AsmA" evidence="6">
    <location>
        <begin position="49"/>
        <end position="143"/>
    </location>
</feature>
<dbReference type="PANTHER" id="PTHR36985">
    <property type="entry name" value="TRANSLOCATION AND ASSEMBLY MODULE SUBUNIT TAMB"/>
    <property type="match status" value="1"/>
</dbReference>
<feature type="domain" description="Translocation and assembly module TamB C-terminal" evidence="5">
    <location>
        <begin position="1083"/>
        <end position="1137"/>
    </location>
</feature>
<evidence type="ECO:0000259" key="5">
    <source>
        <dbReference type="Pfam" id="PF04357"/>
    </source>
</evidence>
<keyword evidence="2" id="KW-0812">Transmembrane</keyword>
<sequence>MQNYLAQQGADYLEDTLGTKVDIGGFTTDFGNTWVLQDVYVEDQQQDTLWYSQRLGADLDILALLSGNLDLGDISLQKATVKLHIREDGSTNYDFIMEAFAPTDTAATQPADTSAAMQISIDEVRLDDVYLVFRDEAGGNFVRTRIGELYTSMDEINLDEQRYLVDEIELSNTWAYYEQTKLPPESEDAPQPLELDFGLNRVALEDILLTYISRPAGQRAELKLGESELVAHDINLEEARIDLKSFALHNTSVLYAMDGEVPNDSTEAPPEEPDEIVNDPNAVPMDWLVTLGELDVTYLDVDFEVLGAPEQPQGMNYNDLLFTDVVVDAENILYSLNRFHVDLNQLTLQEQSGFEIENFQALIEVDTTSASLRNLDLRTNNSLIQSDLAITYPSLEAITERPSLVGVRADINNTVIGLQDIQYLLPDIAADPAFKSIVNSEVKVEAEVTGTLDNLRLQDLQVAGLKNTYVDVSGTIRNAMDPENLYLDLDIDRFATTRTDVQALLPAGTIPEGFRLPNQISLEGNYTGSLTSFDVNTQLKSSFGNIDVDIDTGPNERFTATVSSTGFDLGQVIEDSLGLGEIAFAAKATGTGLTTPAEMVANVDAEIIIFEYNNYTYNDIDIEAEINRSLYQVSAVAEDENLAFALTGEFNMRDTLQPAYAFNLALKEANLHALNFYPDTLAVEGQLEGRFTGVDPAKLSGVLTAEQLVIRTAEEVFPIDTLVMALEQTGEIAELDVRSDVLDGQVRFENTLATLPVALQKYFSTYFDLQPDPPYPAGVNLEDFTFALNPKQTRILTAFVPGLQQLQSGPITGAYNSETQEFEMYGRIPLIEYTDYVMRGLGLQVTGDENSLSYDVTLDAFVTPDFTVDHIGLEGAARDDSLAVRLAIAGDSVLNDDKLVLGGVLTSEGRGFRFSFDPDAVVINGDDWDVPPGNYLLFGSDLLYANNVVLSHGASAIALNSTGPVTANAPLHVAFDNVDIAYMLSTFQEPQDTSLIAGTINGEATLRDILTGSPVFTSDLQVEDFIYDGSMVGDLAVEASSAPGNRYNVDALLTDNGNEVVIDGFLEAQPNATLLNLRANIDRLNLASLQGFTAGMVEAMDGAAEGDLRITGTLDNPDIIGELNFDQAQFAITMLGSLYRVDDEQLVFNEAGILFPNFVLTDTLNNELVVEGRMLTQDYTDFQFDLTVETDRFLALSSTAADNDLYYGDVLVAADAAISGTLALPVVRAEVRVLDGSEFTAVVPADEVAAAEREGVVEFVNLNESLTGIVGTGYEEDSVEVEGFVGADVEVELYVTDATPISIVIDPITGDNLVVRGTADPLFIGMRPSGEINMTGRYEVSEGSYSMDFYDLVSRELAIADGSYITWTGDPLQADMNITAVYTVEAAPRELVASQAVGTDNPALRNQYTFLVYVNVEGDILQPQINFEIELPEEERGNVPAQVTASLAALEEDVAELNKQVFSLLVLGRFMAPDPLQSSGGGFEGTARNSLSGLLTDQLNQLTQQYAGGLGLELGVDSYQDFSSGSAEGRTDLNVALRQQFLDDRLTVRVGTDIGLEGQSQQNRNVSGFGGDISVEYSLTEDGRLRVQAFQRNQFQDFLEGDVRATGAALIYQREYNNFSDLFRSLENRRRKEKLRREEEIMTTETR</sequence>
<dbReference type="InterPro" id="IPR007844">
    <property type="entry name" value="AsmA"/>
</dbReference>
<evidence type="ECO:0000313" key="7">
    <source>
        <dbReference type="EMBL" id="SNT01285.1"/>
    </source>
</evidence>
<evidence type="ECO:0000256" key="4">
    <source>
        <dbReference type="ARBA" id="ARBA00023136"/>
    </source>
</evidence>